<dbReference type="Proteomes" id="UP000616499">
    <property type="component" value="Unassembled WGS sequence"/>
</dbReference>
<keyword evidence="1 2" id="KW-0418">Kinase</keyword>
<dbReference type="Pfam" id="PF03702">
    <property type="entry name" value="AnmK"/>
    <property type="match status" value="1"/>
</dbReference>
<keyword evidence="1" id="KW-0547">Nucleotide-binding</keyword>
<dbReference type="InterPro" id="IPR005338">
    <property type="entry name" value="Anhydro_N_Ac-Mur_kinase"/>
</dbReference>
<accession>A0ABQ2GZL8</accession>
<comment type="function">
    <text evidence="1">Catalyzes the specific phosphorylation of 1,6-anhydro-N-acetylmuramic acid (anhMurNAc) with the simultaneous cleavage of the 1,6-anhydro ring, generating MurNAc-6-P. Is required for the utilization of anhMurNAc either imported from the medium or derived from its own cell wall murein, and thus plays a role in cell wall recycling.</text>
</comment>
<dbReference type="HAMAP" id="MF_01270">
    <property type="entry name" value="AnhMurNAc_kinase"/>
    <property type="match status" value="1"/>
</dbReference>
<dbReference type="SUPFAM" id="SSF53067">
    <property type="entry name" value="Actin-like ATPase domain"/>
    <property type="match status" value="1"/>
</dbReference>
<sequence length="364" mass="39053">MALYIGVMSGTSLDGLDIALIEQTANTCKLIGSHYMPMPSSLRRSLLELCSAGDNELERAALAEQDWVRLAAQGIGQLIKEAQLSNQHIRAIGSHGQTVRHSPSDGYTIQIGNPALLAELTGIDVVADFRRRDVAAGGQGAPLVPAFHSAIFAHQQKERAILNIGGFTNITLLSPGRPIEGFDCGPGNVLMDTWINEHKGEPYDRLGAWAASGSISSSLLGAFLSDPFFAKQGPKSTGRELFNLSWLKQKLLPFPELPEADVQATLVELTALSVSDALKLAQPKCTEVFICGGGAHNEFLLKRLSAHLPDTYVTTTETLGVSPDWVEAMAFAWLAHCFIERIPGNCPDVTAAKGVRVLGALYPA</sequence>
<reference evidence="3" key="1">
    <citation type="journal article" date="2019" name="Int. J. Syst. Evol. Microbiol.">
        <title>The Global Catalogue of Microorganisms (GCM) 10K type strain sequencing project: providing services to taxonomists for standard genome sequencing and annotation.</title>
        <authorList>
            <consortium name="The Broad Institute Genomics Platform"/>
            <consortium name="The Broad Institute Genome Sequencing Center for Infectious Disease"/>
            <person name="Wu L."/>
            <person name="Ma J."/>
        </authorList>
    </citation>
    <scope>NUCLEOTIDE SEQUENCE [LARGE SCALE GENOMIC DNA]</scope>
    <source>
        <strain evidence="3">JCM 13501</strain>
    </source>
</reference>
<protein>
    <recommendedName>
        <fullName evidence="1">Anhydro-N-acetylmuramic acid kinase</fullName>
        <ecNumber evidence="1">2.7.1.170</ecNumber>
    </recommendedName>
    <alternativeName>
        <fullName evidence="1">AnhMurNAc kinase</fullName>
    </alternativeName>
</protein>
<dbReference type="CDD" id="cd24050">
    <property type="entry name" value="ASKHA_NBD_ANMK"/>
    <property type="match status" value="1"/>
</dbReference>
<name>A0ABQ2GZL8_9PSED</name>
<evidence type="ECO:0000313" key="3">
    <source>
        <dbReference type="Proteomes" id="UP000616499"/>
    </source>
</evidence>
<feature type="binding site" evidence="1">
    <location>
        <begin position="10"/>
        <end position="17"/>
    </location>
    <ligand>
        <name>ATP</name>
        <dbReference type="ChEBI" id="CHEBI:30616"/>
    </ligand>
</feature>
<keyword evidence="1" id="KW-0067">ATP-binding</keyword>
<dbReference type="NCBIfam" id="NF007139">
    <property type="entry name" value="PRK09585.1-3"/>
    <property type="match status" value="1"/>
</dbReference>
<keyword evidence="1" id="KW-0808">Transferase</keyword>
<dbReference type="PANTHER" id="PTHR30605">
    <property type="entry name" value="ANHYDRO-N-ACETYLMURAMIC ACID KINASE"/>
    <property type="match status" value="1"/>
</dbReference>
<gene>
    <name evidence="1 2" type="primary">anmK</name>
    <name evidence="2" type="ORF">GCM10009425_33670</name>
</gene>
<dbReference type="EMBL" id="BMNW01000008">
    <property type="protein sequence ID" value="GGM20140.1"/>
    <property type="molecule type" value="Genomic_DNA"/>
</dbReference>
<dbReference type="InterPro" id="IPR043129">
    <property type="entry name" value="ATPase_NBD"/>
</dbReference>
<organism evidence="2 3">
    <name type="scientific">Pseudomonas asuensis</name>
    <dbReference type="NCBI Taxonomy" id="1825787"/>
    <lineage>
        <taxon>Bacteria</taxon>
        <taxon>Pseudomonadati</taxon>
        <taxon>Pseudomonadota</taxon>
        <taxon>Gammaproteobacteria</taxon>
        <taxon>Pseudomonadales</taxon>
        <taxon>Pseudomonadaceae</taxon>
        <taxon>Pseudomonas</taxon>
    </lineage>
</organism>
<comment type="similarity">
    <text evidence="1">Belongs to the anhydro-N-acetylmuramic acid kinase family.</text>
</comment>
<comment type="caution">
    <text evidence="2">The sequence shown here is derived from an EMBL/GenBank/DDBJ whole genome shotgun (WGS) entry which is preliminary data.</text>
</comment>
<proteinExistence type="inferred from homology"/>
<dbReference type="RefSeq" id="WP_188867295.1">
    <property type="nucleotide sequence ID" value="NZ_BMNW01000008.1"/>
</dbReference>
<dbReference type="Gene3D" id="3.30.420.40">
    <property type="match status" value="2"/>
</dbReference>
<dbReference type="EC" id="2.7.1.170" evidence="1"/>
<evidence type="ECO:0000313" key="2">
    <source>
        <dbReference type="EMBL" id="GGM20140.1"/>
    </source>
</evidence>
<keyword evidence="1" id="KW-0119">Carbohydrate metabolism</keyword>
<dbReference type="PANTHER" id="PTHR30605:SF0">
    <property type="entry name" value="ANHYDRO-N-ACETYLMURAMIC ACID KINASE"/>
    <property type="match status" value="1"/>
</dbReference>
<comment type="catalytic activity">
    <reaction evidence="1">
        <text>1,6-anhydro-N-acetyl-beta-muramate + ATP + H2O = N-acetyl-D-muramate 6-phosphate + ADP + H(+)</text>
        <dbReference type="Rhea" id="RHEA:24952"/>
        <dbReference type="ChEBI" id="CHEBI:15377"/>
        <dbReference type="ChEBI" id="CHEBI:15378"/>
        <dbReference type="ChEBI" id="CHEBI:30616"/>
        <dbReference type="ChEBI" id="CHEBI:58690"/>
        <dbReference type="ChEBI" id="CHEBI:58722"/>
        <dbReference type="ChEBI" id="CHEBI:456216"/>
        <dbReference type="EC" id="2.7.1.170"/>
    </reaction>
</comment>
<comment type="pathway">
    <text evidence="1">Amino-sugar metabolism; 1,6-anhydro-N-acetylmuramate degradation.</text>
</comment>
<keyword evidence="3" id="KW-1185">Reference proteome</keyword>
<comment type="pathway">
    <text evidence="1">Cell wall biogenesis; peptidoglycan recycling.</text>
</comment>
<evidence type="ECO:0000256" key="1">
    <source>
        <dbReference type="HAMAP-Rule" id="MF_01270"/>
    </source>
</evidence>
<dbReference type="GO" id="GO:0016301">
    <property type="term" value="F:kinase activity"/>
    <property type="evidence" value="ECO:0007669"/>
    <property type="project" value="UniProtKB-KW"/>
</dbReference>